<organism evidence="1 2">
    <name type="scientific">Racocetra persica</name>
    <dbReference type="NCBI Taxonomy" id="160502"/>
    <lineage>
        <taxon>Eukaryota</taxon>
        <taxon>Fungi</taxon>
        <taxon>Fungi incertae sedis</taxon>
        <taxon>Mucoromycota</taxon>
        <taxon>Glomeromycotina</taxon>
        <taxon>Glomeromycetes</taxon>
        <taxon>Diversisporales</taxon>
        <taxon>Gigasporaceae</taxon>
        <taxon>Racocetra</taxon>
    </lineage>
</organism>
<feature type="non-terminal residue" evidence="1">
    <location>
        <position position="109"/>
    </location>
</feature>
<proteinExistence type="predicted"/>
<evidence type="ECO:0000313" key="1">
    <source>
        <dbReference type="EMBL" id="CAG8823955.1"/>
    </source>
</evidence>
<evidence type="ECO:0000313" key="2">
    <source>
        <dbReference type="Proteomes" id="UP000789920"/>
    </source>
</evidence>
<comment type="caution">
    <text evidence="1">The sequence shown here is derived from an EMBL/GenBank/DDBJ whole genome shotgun (WGS) entry which is preliminary data.</text>
</comment>
<keyword evidence="2" id="KW-1185">Reference proteome</keyword>
<sequence length="109" mass="12317">ESQQLLIQQPLLLSNLCRMENKARMLSYQLIAIEEHDMSQSEESWESVIPALIAIGDSPVSDVEIQRHIIRALDNFSTEVPTVSLSKLTSCVPLINRILDTVKDDDIKK</sequence>
<name>A0ACA9S3T6_9GLOM</name>
<accession>A0ACA9S3T6</accession>
<protein>
    <submittedName>
        <fullName evidence="1">3784_t:CDS:1</fullName>
    </submittedName>
</protein>
<feature type="non-terminal residue" evidence="1">
    <location>
        <position position="1"/>
    </location>
</feature>
<reference evidence="1" key="1">
    <citation type="submission" date="2021-06" db="EMBL/GenBank/DDBJ databases">
        <authorList>
            <person name="Kallberg Y."/>
            <person name="Tangrot J."/>
            <person name="Rosling A."/>
        </authorList>
    </citation>
    <scope>NUCLEOTIDE SEQUENCE</scope>
    <source>
        <strain evidence="1">MA461A</strain>
    </source>
</reference>
<dbReference type="Proteomes" id="UP000789920">
    <property type="component" value="Unassembled WGS sequence"/>
</dbReference>
<dbReference type="EMBL" id="CAJVQC010088230">
    <property type="protein sequence ID" value="CAG8823955.1"/>
    <property type="molecule type" value="Genomic_DNA"/>
</dbReference>
<gene>
    <name evidence="1" type="ORF">RPERSI_LOCUS26137</name>
</gene>